<comment type="caution">
    <text evidence="5">The sequence shown here is derived from an EMBL/GenBank/DDBJ whole genome shotgun (WGS) entry which is preliminary data.</text>
</comment>
<evidence type="ECO:0000256" key="3">
    <source>
        <dbReference type="ARBA" id="ARBA00023242"/>
    </source>
</evidence>
<protein>
    <recommendedName>
        <fullName evidence="4">Nucleoporin Nup54 alpha-helical domain-containing protein</fullName>
    </recommendedName>
</protein>
<dbReference type="GO" id="GO:0006999">
    <property type="term" value="P:nuclear pore organization"/>
    <property type="evidence" value="ECO:0007669"/>
    <property type="project" value="TreeGrafter"/>
</dbReference>
<dbReference type="GO" id="GO:0034399">
    <property type="term" value="C:nuclear periphery"/>
    <property type="evidence" value="ECO:0007669"/>
    <property type="project" value="EnsemblFungi"/>
</dbReference>
<dbReference type="EMBL" id="AFWA02000009">
    <property type="protein sequence ID" value="EMR09753.1"/>
    <property type="molecule type" value="Genomic_DNA"/>
</dbReference>
<dbReference type="GO" id="GO:0036228">
    <property type="term" value="P:protein localization to nuclear inner membrane"/>
    <property type="evidence" value="ECO:0007669"/>
    <property type="project" value="TreeGrafter"/>
</dbReference>
<dbReference type="OrthoDB" id="6162375at2759"/>
<dbReference type="GO" id="GO:0017056">
    <property type="term" value="F:structural constituent of nuclear pore"/>
    <property type="evidence" value="ECO:0007669"/>
    <property type="project" value="TreeGrafter"/>
</dbReference>
<dbReference type="PANTHER" id="PTHR13000">
    <property type="entry name" value="NUCLEOPORIN P54"/>
    <property type="match status" value="1"/>
</dbReference>
<keyword evidence="3" id="KW-0539">Nucleus</keyword>
<gene>
    <name evidence="5" type="ORF">PNEG_01938</name>
</gene>
<reference evidence="6" key="1">
    <citation type="journal article" date="2016" name="Nat. Commun.">
        <title>Genome analysis of three Pneumocystis species reveals adaptation mechanisms to life exclusively in mammalian hosts.</title>
        <authorList>
            <person name="Ma L."/>
            <person name="Chen Z."/>
            <person name="Huang D.W."/>
            <person name="Kutty G."/>
            <person name="Ishihara M."/>
            <person name="Wang H."/>
            <person name="Abouelleil A."/>
            <person name="Bishop L."/>
            <person name="Davey E."/>
            <person name="Deng R."/>
            <person name="Deng X."/>
            <person name="Fan L."/>
            <person name="Fantoni G."/>
            <person name="Fitzgerald M."/>
            <person name="Gogineni E."/>
            <person name="Goldberg J.M."/>
            <person name="Handley G."/>
            <person name="Hu X."/>
            <person name="Huber C."/>
            <person name="Jiao X."/>
            <person name="Jones K."/>
            <person name="Levin J.Z."/>
            <person name="Liu Y."/>
            <person name="Macdonald P."/>
            <person name="Melnikov A."/>
            <person name="Raley C."/>
            <person name="Sassi M."/>
            <person name="Sherman B.T."/>
            <person name="Song X."/>
            <person name="Sykes S."/>
            <person name="Tran B."/>
            <person name="Walsh L."/>
            <person name="Xia Y."/>
            <person name="Yang J."/>
            <person name="Young S."/>
            <person name="Zeng Q."/>
            <person name="Zheng X."/>
            <person name="Stephens R."/>
            <person name="Nusbaum C."/>
            <person name="Birren B.W."/>
            <person name="Azadi P."/>
            <person name="Lempicki R.A."/>
            <person name="Cuomo C.A."/>
            <person name="Kovacs J.A."/>
        </authorList>
    </citation>
    <scope>NUCLEOTIDE SEQUENCE [LARGE SCALE GENOMIC DNA]</scope>
    <source>
        <strain evidence="6">B123</strain>
    </source>
</reference>
<dbReference type="GeneID" id="19895632"/>
<dbReference type="AlphaFoldDB" id="M7NM68"/>
<name>M7NM68_PNEMU</name>
<evidence type="ECO:0000259" key="4">
    <source>
        <dbReference type="Pfam" id="PF13874"/>
    </source>
</evidence>
<dbReference type="GO" id="GO:0006607">
    <property type="term" value="P:NLS-bearing protein import into nucleus"/>
    <property type="evidence" value="ECO:0007669"/>
    <property type="project" value="TreeGrafter"/>
</dbReference>
<evidence type="ECO:0000256" key="1">
    <source>
        <dbReference type="ARBA" id="ARBA00004123"/>
    </source>
</evidence>
<proteinExistence type="predicted"/>
<dbReference type="STRING" id="1069680.M7NM68"/>
<dbReference type="RefSeq" id="XP_007873914.1">
    <property type="nucleotide sequence ID" value="XM_007875723.1"/>
</dbReference>
<sequence>MFFQGQTGSKFNELKGFNGTQTMITPTVTTPAPTSVPIAGITPTNNLFGTSSLGPMVSGMVSSTSSGATSTLGTTLGSITQNTSMGIPTSTSTSTIATGTSDTLKAPLQSSISTSFGGFSQQSTLSNLPIYSWGAPFQKIVSRFQPLQIQTPVDTLAEDRSKSGVSQSEILGSSSILGLDQFPSVVDQLQKLKNAWDPAHPDCAFQYYFYNRVPIDQVALYVKPSHHNQQKWNEAIANRPENSVVPALAIGFSDIQKRVQLQEQQVTTYRVRMHEIINKLKELSQKHDLSTTVKISEATLRHLELSRRSLALAAKVQILKGRGYALQPEEENLKQRLIELSKSLNDPGVFGKINELWARMTFVREKAKSIERARQGKIIMNINWRRDEEQLDKITKVLSDQHAGILYVINILKNDLNEVDKALEKIQEHKKSLEQPKPRGSR</sequence>
<keyword evidence="2" id="KW-0813">Transport</keyword>
<evidence type="ECO:0000313" key="6">
    <source>
        <dbReference type="Proteomes" id="UP000011958"/>
    </source>
</evidence>
<dbReference type="InterPro" id="IPR025712">
    <property type="entry name" value="Nup54_alpha-helical_dom"/>
</dbReference>
<evidence type="ECO:0000256" key="2">
    <source>
        <dbReference type="ARBA" id="ARBA00022448"/>
    </source>
</evidence>
<dbReference type="Pfam" id="PF13874">
    <property type="entry name" value="Nup54"/>
    <property type="match status" value="1"/>
</dbReference>
<dbReference type="GO" id="GO:0044613">
    <property type="term" value="C:nuclear pore central transport channel"/>
    <property type="evidence" value="ECO:0007669"/>
    <property type="project" value="TreeGrafter"/>
</dbReference>
<comment type="subcellular location">
    <subcellularLocation>
        <location evidence="1">Nucleus</location>
    </subcellularLocation>
</comment>
<dbReference type="VEuPathDB" id="FungiDB:PNEG_01938"/>
<dbReference type="HOGENOM" id="CLU_023804_0_1_1"/>
<dbReference type="eggNOG" id="KOG3091">
    <property type="taxonomic scope" value="Eukaryota"/>
</dbReference>
<dbReference type="Proteomes" id="UP000011958">
    <property type="component" value="Unassembled WGS sequence"/>
</dbReference>
<keyword evidence="6" id="KW-1185">Reference proteome</keyword>
<accession>M7NM68</accession>
<dbReference type="InterPro" id="IPR024864">
    <property type="entry name" value="Nup54/Nup57/Nup44"/>
</dbReference>
<evidence type="ECO:0000313" key="5">
    <source>
        <dbReference type="EMBL" id="EMR09753.1"/>
    </source>
</evidence>
<feature type="domain" description="Nucleoporin Nup54 alpha-helical" evidence="4">
    <location>
        <begin position="223"/>
        <end position="360"/>
    </location>
</feature>
<organism evidence="5 6">
    <name type="scientific">Pneumocystis murina (strain B123)</name>
    <name type="common">Mouse pneumocystis pneumonia agent</name>
    <name type="synonym">Pneumocystis carinii f. sp. muris</name>
    <dbReference type="NCBI Taxonomy" id="1069680"/>
    <lineage>
        <taxon>Eukaryota</taxon>
        <taxon>Fungi</taxon>
        <taxon>Dikarya</taxon>
        <taxon>Ascomycota</taxon>
        <taxon>Taphrinomycotina</taxon>
        <taxon>Pneumocystomycetes</taxon>
        <taxon>Pneumocystaceae</taxon>
        <taxon>Pneumocystis</taxon>
    </lineage>
</organism>
<dbReference type="Gene3D" id="1.20.5.490">
    <property type="entry name" value="Single helix bin"/>
    <property type="match status" value="1"/>
</dbReference>
<dbReference type="PANTHER" id="PTHR13000:SF0">
    <property type="entry name" value="NUCLEOPORIN P54"/>
    <property type="match status" value="1"/>
</dbReference>